<organism evidence="1">
    <name type="scientific">Buzura suppressaria nuclear polyhedrosis virus</name>
    <name type="common">BsNPV</name>
    <dbReference type="NCBI Taxonomy" id="74320"/>
    <lineage>
        <taxon>Viruses</taxon>
        <taxon>Viruses incertae sedis</taxon>
        <taxon>Naldaviricetes</taxon>
        <taxon>Lefavirales</taxon>
        <taxon>Baculoviridae</taxon>
        <taxon>Alphabaculovirus</taxon>
        <taxon>Alphabaculovirus busuppressariae</taxon>
    </lineage>
</organism>
<dbReference type="EMBL" id="KM986882">
    <property type="protein sequence ID" value="AKN91059.1"/>
    <property type="molecule type" value="Genomic_DNA"/>
</dbReference>
<reference evidence="1" key="1">
    <citation type="submission" date="2014-10" db="EMBL/GenBank/DDBJ databases">
        <authorList>
            <person name="Seo M.-J."/>
            <person name="Seok Y.J."/>
            <person name="Cha I.-T."/>
        </authorList>
    </citation>
    <scope>NUCLEOTIDE SEQUENCE</scope>
    <source>
        <strain evidence="1">Guangxi</strain>
    </source>
</reference>
<proteinExistence type="predicted"/>
<sequence>MFNPQIEPVVPSGNTSQRSHQRYNQMNFVFASISIRQTLIQEVVHHHNRFPFSVDNTTALPRVPIVRAACIVNVQSAAPRTFFCFRQHKCFAVKQKRFPGRHALASTTKIHDDSCLSARIKLTGRLRNTFYICGDGDACAF</sequence>
<organismHost>
    <name type="scientific">Lepidoptera</name>
    <name type="common">moths &amp; butterflies</name>
    <dbReference type="NCBI Taxonomy" id="7088"/>
</organismHost>
<accession>A0A0N7CUD1</accession>
<evidence type="ECO:0000313" key="1">
    <source>
        <dbReference type="EMBL" id="AKN91059.1"/>
    </source>
</evidence>
<protein>
    <submittedName>
        <fullName evidence="1">ORF-89</fullName>
    </submittedName>
</protein>
<name>A0A0N7CUD1_NPVBS</name>